<evidence type="ECO:0000256" key="5">
    <source>
        <dbReference type="ARBA" id="ARBA00022553"/>
    </source>
</evidence>
<dbReference type="Gene3D" id="3.30.565.10">
    <property type="entry name" value="Histidine kinase-like ATPase, C-terminal domain"/>
    <property type="match status" value="1"/>
</dbReference>
<evidence type="ECO:0000256" key="11">
    <source>
        <dbReference type="ARBA" id="ARBA00022989"/>
    </source>
</evidence>
<keyword evidence="6" id="KW-0808">Transferase</keyword>
<dbReference type="InterPro" id="IPR052162">
    <property type="entry name" value="Sensor_kinase/Photoreceptor"/>
</dbReference>
<evidence type="ECO:0000259" key="15">
    <source>
        <dbReference type="PROSITE" id="PS50112"/>
    </source>
</evidence>
<protein>
    <recommendedName>
        <fullName evidence="3">histidine kinase</fullName>
        <ecNumber evidence="3">2.7.13.3</ecNumber>
    </recommendedName>
</protein>
<dbReference type="SUPFAM" id="SSF55874">
    <property type="entry name" value="ATPase domain of HSP90 chaperone/DNA topoisomerase II/histidine kinase"/>
    <property type="match status" value="1"/>
</dbReference>
<dbReference type="PANTHER" id="PTHR43304:SF1">
    <property type="entry name" value="PAC DOMAIN-CONTAINING PROTEIN"/>
    <property type="match status" value="1"/>
</dbReference>
<dbReference type="CDD" id="cd18773">
    <property type="entry name" value="PDC1_HK_sensor"/>
    <property type="match status" value="1"/>
</dbReference>
<keyword evidence="11 13" id="KW-1133">Transmembrane helix</keyword>
<sequence>MPFSRFLLSKDKRVFVRTLLLFLLLALLLSAYYGGKVHTKGVMELEQQLTTLTDKKSAELQLLLVNIQKDVQFLEKTPGVQGIVRASFNAGLDPLQGDSLEIWRARLKQIFSAYLVANPALNQIRFIGIADEGQELVRVDRIDGTPVAVADNQLQPKAARDYFMAIAKLGKDSVYISDISLNREHGRLSQPLTPMIRAGMPVYRQDGQLFGMLVLNADVSRLLASIGSIPFEFGQIRTLMVNAEGDYLVHPDAAQSFGFDLGERHLWSHDFNLVSPRELAASHSLPGLPQSGTFYFSKKNIALDPDEPQRVLTLLTLAPESIVLNRAIMAGSYCLLAIGILGLICGGVFYYFRMKLFLKNEQFKLQAVSELETLLRQVIEAAPYAQVLINQAGVIEMVNAQTEALFGYERAELLGKPIETLIPARFHHQHPGLRNAFLAKPETRPMGLGRELYALRKDGSEFPVEIGLSRIDTKQGAKVLSAIVDISERQHFIAELSHRNQALSSLEKRFRQVIEAAPNCMVMTDNLGRIELVNAQTEKLFGYLREELLGQPIEMLIPQRFRHQHPGLRSGFFAKPENRAMGLGRDLYALRKDGSEFPVEIGLSRVDTTVGIKVLSAIVDISERKQFTDELTRRNQELNNFAYVASHDLRSPLRGVDQLATWLEEDLSGKIDPESAEHLRLMRGRISRMEQLLADLLAYARAGRLEGSPELVDTADLVRDTFELLCLDAAFRLQLEGNFPRLRTARVPLELIFRNLLGNAIKHHDRAGGEIRVRVHPGRNSFEFDVIDDGPGIPPELAGRAFSMFQTLRPRDEVEGSGMGLAIVKKTVETFGGTISLTPNSPRGAVFSFSWPDKVRESLPEPVS</sequence>
<comment type="subcellular location">
    <subcellularLocation>
        <location evidence="2">Cell membrane</location>
        <topology evidence="2">Multi-pass membrane protein</topology>
    </subcellularLocation>
</comment>
<keyword evidence="9" id="KW-0418">Kinase</keyword>
<dbReference type="InterPro" id="IPR048760">
    <property type="entry name" value="VP0354-like_sensor_dom"/>
</dbReference>
<dbReference type="SUPFAM" id="SSF47384">
    <property type="entry name" value="Homodimeric domain of signal transducing histidine kinase"/>
    <property type="match status" value="1"/>
</dbReference>
<dbReference type="InterPro" id="IPR036097">
    <property type="entry name" value="HisK_dim/P_sf"/>
</dbReference>
<evidence type="ECO:0000256" key="6">
    <source>
        <dbReference type="ARBA" id="ARBA00022679"/>
    </source>
</evidence>
<dbReference type="CDD" id="cd00082">
    <property type="entry name" value="HisKA"/>
    <property type="match status" value="1"/>
</dbReference>
<evidence type="ECO:0000259" key="14">
    <source>
        <dbReference type="PROSITE" id="PS50109"/>
    </source>
</evidence>
<dbReference type="CDD" id="cd00130">
    <property type="entry name" value="PAS"/>
    <property type="match status" value="2"/>
</dbReference>
<keyword evidence="8" id="KW-0547">Nucleotide-binding</keyword>
<feature type="transmembrane region" description="Helical" evidence="13">
    <location>
        <begin position="330"/>
        <end position="352"/>
    </location>
</feature>
<evidence type="ECO:0000256" key="9">
    <source>
        <dbReference type="ARBA" id="ARBA00022777"/>
    </source>
</evidence>
<dbReference type="PRINTS" id="PR00344">
    <property type="entry name" value="BCTRLSENSOR"/>
</dbReference>
<keyword evidence="12" id="KW-0902">Two-component regulatory system</keyword>
<evidence type="ECO:0000256" key="4">
    <source>
        <dbReference type="ARBA" id="ARBA00022475"/>
    </source>
</evidence>
<comment type="caution">
    <text evidence="17">The sequence shown here is derived from an EMBL/GenBank/DDBJ whole genome shotgun (WGS) entry which is preliminary data.</text>
</comment>
<dbReference type="PROSITE" id="PS50113">
    <property type="entry name" value="PAC"/>
    <property type="match status" value="1"/>
</dbReference>
<dbReference type="GO" id="GO:0005524">
    <property type="term" value="F:ATP binding"/>
    <property type="evidence" value="ECO:0007669"/>
    <property type="project" value="UniProtKB-KW"/>
</dbReference>
<dbReference type="InterPro" id="IPR004358">
    <property type="entry name" value="Sig_transdc_His_kin-like_C"/>
</dbReference>
<dbReference type="PANTHER" id="PTHR43304">
    <property type="entry name" value="PHYTOCHROME-LIKE PROTEIN CPH1"/>
    <property type="match status" value="1"/>
</dbReference>
<keyword evidence="4" id="KW-1003">Cell membrane</keyword>
<dbReference type="SMART" id="SM00387">
    <property type="entry name" value="HATPase_c"/>
    <property type="match status" value="1"/>
</dbReference>
<dbReference type="Pfam" id="PF02518">
    <property type="entry name" value="HATPase_c"/>
    <property type="match status" value="1"/>
</dbReference>
<dbReference type="InterPro" id="IPR003661">
    <property type="entry name" value="HisK_dim/P_dom"/>
</dbReference>
<dbReference type="SUPFAM" id="SSF103190">
    <property type="entry name" value="Sensory domain-like"/>
    <property type="match status" value="1"/>
</dbReference>
<dbReference type="InterPro" id="IPR035965">
    <property type="entry name" value="PAS-like_dom_sf"/>
</dbReference>
<dbReference type="InterPro" id="IPR000014">
    <property type="entry name" value="PAS"/>
</dbReference>
<gene>
    <name evidence="17" type="ORF">HC757_14425</name>
</gene>
<accession>A0A972JLN2</accession>
<dbReference type="InterPro" id="IPR036890">
    <property type="entry name" value="HATPase_C_sf"/>
</dbReference>
<dbReference type="InterPro" id="IPR029151">
    <property type="entry name" value="Sensor-like_sf"/>
</dbReference>
<dbReference type="GO" id="GO:0000155">
    <property type="term" value="F:phosphorelay sensor kinase activity"/>
    <property type="evidence" value="ECO:0007669"/>
    <property type="project" value="InterPro"/>
</dbReference>
<dbReference type="SUPFAM" id="SSF55785">
    <property type="entry name" value="PYP-like sensor domain (PAS domain)"/>
    <property type="match status" value="2"/>
</dbReference>
<evidence type="ECO:0000256" key="3">
    <source>
        <dbReference type="ARBA" id="ARBA00012438"/>
    </source>
</evidence>
<dbReference type="Pfam" id="PF21623">
    <property type="entry name" value="HK_sensor_dom_bact"/>
    <property type="match status" value="1"/>
</dbReference>
<feature type="domain" description="Histidine kinase" evidence="14">
    <location>
        <begin position="644"/>
        <end position="855"/>
    </location>
</feature>
<organism evidence="17 18">
    <name type="scientific">Shewanella salipaludis</name>
    <dbReference type="NCBI Taxonomy" id="2723052"/>
    <lineage>
        <taxon>Bacteria</taxon>
        <taxon>Pseudomonadati</taxon>
        <taxon>Pseudomonadota</taxon>
        <taxon>Gammaproteobacteria</taxon>
        <taxon>Alteromonadales</taxon>
        <taxon>Shewanellaceae</taxon>
        <taxon>Shewanella</taxon>
    </lineage>
</organism>
<dbReference type="EMBL" id="JAAXYH010000011">
    <property type="protein sequence ID" value="NMH66354.1"/>
    <property type="molecule type" value="Genomic_DNA"/>
</dbReference>
<dbReference type="Gene3D" id="1.10.287.130">
    <property type="match status" value="1"/>
</dbReference>
<proteinExistence type="predicted"/>
<feature type="domain" description="PAS" evidence="15">
    <location>
        <begin position="506"/>
        <end position="559"/>
    </location>
</feature>
<dbReference type="EC" id="2.7.13.3" evidence="3"/>
<dbReference type="Gene3D" id="3.30.450.20">
    <property type="entry name" value="PAS domain"/>
    <property type="match status" value="3"/>
</dbReference>
<dbReference type="SMART" id="SM00091">
    <property type="entry name" value="PAS"/>
    <property type="match status" value="2"/>
</dbReference>
<evidence type="ECO:0000256" key="1">
    <source>
        <dbReference type="ARBA" id="ARBA00000085"/>
    </source>
</evidence>
<dbReference type="PROSITE" id="PS50112">
    <property type="entry name" value="PAS"/>
    <property type="match status" value="2"/>
</dbReference>
<name>A0A972JLN2_9GAMM</name>
<evidence type="ECO:0000256" key="2">
    <source>
        <dbReference type="ARBA" id="ARBA00004651"/>
    </source>
</evidence>
<keyword evidence="18" id="KW-1185">Reference proteome</keyword>
<dbReference type="InterPro" id="IPR000700">
    <property type="entry name" value="PAS-assoc_C"/>
</dbReference>
<evidence type="ECO:0000256" key="7">
    <source>
        <dbReference type="ARBA" id="ARBA00022692"/>
    </source>
</evidence>
<evidence type="ECO:0000313" key="17">
    <source>
        <dbReference type="EMBL" id="NMH66354.1"/>
    </source>
</evidence>
<dbReference type="SMART" id="SM00388">
    <property type="entry name" value="HisKA"/>
    <property type="match status" value="1"/>
</dbReference>
<evidence type="ECO:0000256" key="10">
    <source>
        <dbReference type="ARBA" id="ARBA00022840"/>
    </source>
</evidence>
<dbReference type="AlphaFoldDB" id="A0A972JLN2"/>
<dbReference type="Proteomes" id="UP000737113">
    <property type="component" value="Unassembled WGS sequence"/>
</dbReference>
<keyword evidence="5" id="KW-0597">Phosphoprotein</keyword>
<evidence type="ECO:0000256" key="12">
    <source>
        <dbReference type="ARBA" id="ARBA00023012"/>
    </source>
</evidence>
<dbReference type="InterPro" id="IPR003594">
    <property type="entry name" value="HATPase_dom"/>
</dbReference>
<evidence type="ECO:0000256" key="13">
    <source>
        <dbReference type="SAM" id="Phobius"/>
    </source>
</evidence>
<keyword evidence="10" id="KW-0067">ATP-binding</keyword>
<keyword evidence="7 13" id="KW-0812">Transmembrane</keyword>
<dbReference type="PROSITE" id="PS50109">
    <property type="entry name" value="HIS_KIN"/>
    <property type="match status" value="1"/>
</dbReference>
<evidence type="ECO:0000259" key="16">
    <source>
        <dbReference type="PROSITE" id="PS50113"/>
    </source>
</evidence>
<feature type="domain" description="PAS" evidence="15">
    <location>
        <begin position="371"/>
        <end position="416"/>
    </location>
</feature>
<dbReference type="GO" id="GO:0005886">
    <property type="term" value="C:plasma membrane"/>
    <property type="evidence" value="ECO:0007669"/>
    <property type="project" value="UniProtKB-SubCell"/>
</dbReference>
<comment type="catalytic activity">
    <reaction evidence="1">
        <text>ATP + protein L-histidine = ADP + protein N-phospho-L-histidine.</text>
        <dbReference type="EC" id="2.7.13.3"/>
    </reaction>
</comment>
<dbReference type="CDD" id="cd00075">
    <property type="entry name" value="HATPase"/>
    <property type="match status" value="1"/>
</dbReference>
<dbReference type="Pfam" id="PF00512">
    <property type="entry name" value="HisKA"/>
    <property type="match status" value="1"/>
</dbReference>
<dbReference type="RefSeq" id="WP_169565080.1">
    <property type="nucleotide sequence ID" value="NZ_JAAXYH010000011.1"/>
</dbReference>
<reference evidence="17" key="1">
    <citation type="submission" date="2020-04" db="EMBL/GenBank/DDBJ databases">
        <title>Description of Shewanella salipaludis sp. nov., isolated from a salt marsh.</title>
        <authorList>
            <person name="Park S."/>
            <person name="Yoon J.-H."/>
        </authorList>
    </citation>
    <scope>NUCLEOTIDE SEQUENCE</scope>
    <source>
        <strain evidence="17">SHSM-M6</strain>
    </source>
</reference>
<dbReference type="Pfam" id="PF13426">
    <property type="entry name" value="PAS_9"/>
    <property type="match status" value="2"/>
</dbReference>
<feature type="domain" description="PAC" evidence="16">
    <location>
        <begin position="583"/>
        <end position="633"/>
    </location>
</feature>
<keyword evidence="13" id="KW-0472">Membrane</keyword>
<evidence type="ECO:0000313" key="18">
    <source>
        <dbReference type="Proteomes" id="UP000737113"/>
    </source>
</evidence>
<dbReference type="InterPro" id="IPR005467">
    <property type="entry name" value="His_kinase_dom"/>
</dbReference>
<dbReference type="NCBIfam" id="TIGR00229">
    <property type="entry name" value="sensory_box"/>
    <property type="match status" value="2"/>
</dbReference>
<evidence type="ECO:0000256" key="8">
    <source>
        <dbReference type="ARBA" id="ARBA00022741"/>
    </source>
</evidence>